<comment type="caution">
    <text evidence="10">The sequence shown here is derived from an EMBL/GenBank/DDBJ whole genome shotgun (WGS) entry which is preliminary data.</text>
</comment>
<dbReference type="SUPFAM" id="SSF53383">
    <property type="entry name" value="PLP-dependent transferases"/>
    <property type="match status" value="1"/>
</dbReference>
<dbReference type="NCBIfam" id="TIGR01979">
    <property type="entry name" value="sufS"/>
    <property type="match status" value="1"/>
</dbReference>
<dbReference type="AlphaFoldDB" id="A0A9D9DIG9"/>
<evidence type="ECO:0000256" key="8">
    <source>
        <dbReference type="RuleBase" id="RU004506"/>
    </source>
</evidence>
<dbReference type="InterPro" id="IPR015422">
    <property type="entry name" value="PyrdxlP-dep_Trfase_small"/>
</dbReference>
<dbReference type="InterPro" id="IPR010970">
    <property type="entry name" value="Cys_dSase_SufS"/>
</dbReference>
<evidence type="ECO:0000256" key="3">
    <source>
        <dbReference type="ARBA" id="ARBA00012239"/>
    </source>
</evidence>
<evidence type="ECO:0000256" key="7">
    <source>
        <dbReference type="RuleBase" id="RU004504"/>
    </source>
</evidence>
<dbReference type="Proteomes" id="UP000823613">
    <property type="component" value="Unassembled WGS sequence"/>
</dbReference>
<dbReference type="Pfam" id="PF00266">
    <property type="entry name" value="Aminotran_5"/>
    <property type="match status" value="1"/>
</dbReference>
<dbReference type="CDD" id="cd06453">
    <property type="entry name" value="SufS_like"/>
    <property type="match status" value="1"/>
</dbReference>
<evidence type="ECO:0000313" key="11">
    <source>
        <dbReference type="Proteomes" id="UP000823613"/>
    </source>
</evidence>
<evidence type="ECO:0000256" key="2">
    <source>
        <dbReference type="ARBA" id="ARBA00010447"/>
    </source>
</evidence>
<dbReference type="PANTHER" id="PTHR43586">
    <property type="entry name" value="CYSTEINE DESULFURASE"/>
    <property type="match status" value="1"/>
</dbReference>
<reference evidence="10" key="1">
    <citation type="submission" date="2020-10" db="EMBL/GenBank/DDBJ databases">
        <authorList>
            <person name="Gilroy R."/>
        </authorList>
    </citation>
    <scope>NUCLEOTIDE SEQUENCE</scope>
    <source>
        <strain evidence="10">11159</strain>
    </source>
</reference>
<dbReference type="EMBL" id="JADIMY010000125">
    <property type="protein sequence ID" value="MBO8428193.1"/>
    <property type="molecule type" value="Genomic_DNA"/>
</dbReference>
<evidence type="ECO:0000256" key="6">
    <source>
        <dbReference type="ARBA" id="ARBA00050776"/>
    </source>
</evidence>
<dbReference type="InterPro" id="IPR020578">
    <property type="entry name" value="Aminotrans_V_PyrdxlP_BS"/>
</dbReference>
<protein>
    <recommendedName>
        <fullName evidence="3 8">Cysteine desulfurase</fullName>
        <ecNumber evidence="3 8">2.8.1.7</ecNumber>
    </recommendedName>
</protein>
<gene>
    <name evidence="10" type="primary">sufS</name>
    <name evidence="10" type="ORF">IAC58_06600</name>
</gene>
<proteinExistence type="inferred from homology"/>
<keyword evidence="4 8" id="KW-0808">Transferase</keyword>
<evidence type="ECO:0000313" key="10">
    <source>
        <dbReference type="EMBL" id="MBO8428193.1"/>
    </source>
</evidence>
<evidence type="ECO:0000256" key="5">
    <source>
        <dbReference type="ARBA" id="ARBA00022898"/>
    </source>
</evidence>
<comment type="function">
    <text evidence="8">Catalyzes the removal of elemental sulfur and selenium atoms from L-cysteine, L-cystine, L-selenocysteine, and L-selenocystine to produce L-alanine.</text>
</comment>
<dbReference type="GO" id="GO:0031071">
    <property type="term" value="F:cysteine desulfurase activity"/>
    <property type="evidence" value="ECO:0007669"/>
    <property type="project" value="UniProtKB-UniRule"/>
</dbReference>
<dbReference type="InterPro" id="IPR000192">
    <property type="entry name" value="Aminotrans_V_dom"/>
</dbReference>
<comment type="cofactor">
    <cofactor evidence="1 7">
        <name>pyridoxal 5'-phosphate</name>
        <dbReference type="ChEBI" id="CHEBI:597326"/>
    </cofactor>
</comment>
<accession>A0A9D9DIG9</accession>
<dbReference type="PROSITE" id="PS00595">
    <property type="entry name" value="AA_TRANSFER_CLASS_5"/>
    <property type="match status" value="1"/>
</dbReference>
<evidence type="ECO:0000256" key="4">
    <source>
        <dbReference type="ARBA" id="ARBA00022679"/>
    </source>
</evidence>
<dbReference type="PIRSF" id="PIRSF005572">
    <property type="entry name" value="NifS"/>
    <property type="match status" value="1"/>
</dbReference>
<evidence type="ECO:0000259" key="9">
    <source>
        <dbReference type="Pfam" id="PF00266"/>
    </source>
</evidence>
<keyword evidence="5 8" id="KW-0663">Pyridoxal phosphate</keyword>
<dbReference type="PANTHER" id="PTHR43586:SF8">
    <property type="entry name" value="CYSTEINE DESULFURASE 1, CHLOROPLASTIC"/>
    <property type="match status" value="1"/>
</dbReference>
<dbReference type="Gene3D" id="3.40.640.10">
    <property type="entry name" value="Type I PLP-dependent aspartate aminotransferase-like (Major domain)"/>
    <property type="match status" value="1"/>
</dbReference>
<comment type="similarity">
    <text evidence="2 8">Belongs to the class-V pyridoxal-phosphate-dependent aminotransferase family. Csd subfamily.</text>
</comment>
<evidence type="ECO:0000256" key="1">
    <source>
        <dbReference type="ARBA" id="ARBA00001933"/>
    </source>
</evidence>
<feature type="domain" description="Aminotransferase class V" evidence="9">
    <location>
        <begin position="26"/>
        <end position="394"/>
    </location>
</feature>
<dbReference type="Gene3D" id="3.90.1150.10">
    <property type="entry name" value="Aspartate Aminotransferase, domain 1"/>
    <property type="match status" value="1"/>
</dbReference>
<reference evidence="10" key="2">
    <citation type="journal article" date="2021" name="PeerJ">
        <title>Extensive microbial diversity within the chicken gut microbiome revealed by metagenomics and culture.</title>
        <authorList>
            <person name="Gilroy R."/>
            <person name="Ravi A."/>
            <person name="Getino M."/>
            <person name="Pursley I."/>
            <person name="Horton D.L."/>
            <person name="Alikhan N.F."/>
            <person name="Baker D."/>
            <person name="Gharbi K."/>
            <person name="Hall N."/>
            <person name="Watson M."/>
            <person name="Adriaenssens E.M."/>
            <person name="Foster-Nyarko E."/>
            <person name="Jarju S."/>
            <person name="Secka A."/>
            <person name="Antonio M."/>
            <person name="Oren A."/>
            <person name="Chaudhuri R.R."/>
            <person name="La Ragione R."/>
            <person name="Hildebrand F."/>
            <person name="Pallen M.J."/>
        </authorList>
    </citation>
    <scope>NUCLEOTIDE SEQUENCE</scope>
    <source>
        <strain evidence="10">11159</strain>
    </source>
</reference>
<name>A0A9D9DIG9_9BACL</name>
<dbReference type="InterPro" id="IPR015421">
    <property type="entry name" value="PyrdxlP-dep_Trfase_major"/>
</dbReference>
<sequence>MFDVYKIRKDFPMLSDDKIEQGHKLVYFDNAATTFKPYSVIKASDEYYLNETANAHRGDYDLAYKVDTKVDVVRDKVAKFINAKKEEIVFTSGTSMSINLIAFGYGIKYLKEDDEILLTEAEHASNVLPWFKVKEVTGAKINYIPLDKDGRLTVENIKKAITKKTKIVAIAQITNVLAFKADIKEIAKVCHEYGALLMVDGAQSVPHMKVDVKDLDCDFLSFSGHKLCGPTGIGILYGKYDLLKKTDPFMSGGGNNARFDMCGNVAFLQPPEKFEAGTQNLAGIYGLGAAIDYLNNLGMDNIENYEKELRKYAISKLKTLQNLIIYNENAEGSIITINVKDVFAQDEASFLNSKGICVRSGEHCAKILHEFLKTVATVRISFYFYNTKEEVDYLYETLKEGGNFLDAYFN</sequence>
<dbReference type="InterPro" id="IPR015424">
    <property type="entry name" value="PyrdxlP-dep_Trfase"/>
</dbReference>
<dbReference type="EC" id="2.8.1.7" evidence="3 8"/>
<dbReference type="InterPro" id="IPR016454">
    <property type="entry name" value="Cysteine_dSase"/>
</dbReference>
<organism evidence="10 11">
    <name type="scientific">Candidatus Onthovivens merdipullorum</name>
    <dbReference type="NCBI Taxonomy" id="2840889"/>
    <lineage>
        <taxon>Bacteria</taxon>
        <taxon>Bacillati</taxon>
        <taxon>Bacillota</taxon>
        <taxon>Bacilli</taxon>
        <taxon>Bacillales</taxon>
        <taxon>Candidatus Onthovivens</taxon>
    </lineage>
</organism>
<dbReference type="GO" id="GO:0030170">
    <property type="term" value="F:pyridoxal phosphate binding"/>
    <property type="evidence" value="ECO:0007669"/>
    <property type="project" value="UniProtKB-UniRule"/>
</dbReference>
<dbReference type="GO" id="GO:0006534">
    <property type="term" value="P:cysteine metabolic process"/>
    <property type="evidence" value="ECO:0007669"/>
    <property type="project" value="UniProtKB-UniRule"/>
</dbReference>
<comment type="catalytic activity">
    <reaction evidence="6 8">
        <text>(sulfur carrier)-H + L-cysteine = (sulfur carrier)-SH + L-alanine</text>
        <dbReference type="Rhea" id="RHEA:43892"/>
        <dbReference type="Rhea" id="RHEA-COMP:14737"/>
        <dbReference type="Rhea" id="RHEA-COMP:14739"/>
        <dbReference type="ChEBI" id="CHEBI:29917"/>
        <dbReference type="ChEBI" id="CHEBI:35235"/>
        <dbReference type="ChEBI" id="CHEBI:57972"/>
        <dbReference type="ChEBI" id="CHEBI:64428"/>
        <dbReference type="EC" id="2.8.1.7"/>
    </reaction>
</comment>